<evidence type="ECO:0000313" key="2">
    <source>
        <dbReference type="Proteomes" id="UP000000724"/>
    </source>
</evidence>
<protein>
    <submittedName>
        <fullName evidence="1">Uncharacterized protein</fullName>
    </submittedName>
</protein>
<name>B6H1M3_PENRW</name>
<dbReference type="GeneID" id="8305619"/>
<dbReference type="AlphaFoldDB" id="B6H1M3"/>
<evidence type="ECO:0000313" key="1">
    <source>
        <dbReference type="EMBL" id="CAP91184.1"/>
    </source>
</evidence>
<dbReference type="RefSeq" id="XP_002558561.1">
    <property type="nucleotide sequence ID" value="XM_002558515.1"/>
</dbReference>
<proteinExistence type="predicted"/>
<reference evidence="1 2" key="1">
    <citation type="journal article" date="2008" name="Nat. Biotechnol.">
        <title>Genome sequencing and analysis of the filamentous fungus Penicillium chrysogenum.</title>
        <authorList>
            <person name="van den Berg M.A."/>
            <person name="Albang R."/>
            <person name="Albermann K."/>
            <person name="Badger J.H."/>
            <person name="Daran J.-M."/>
            <person name="Driessen A.J.M."/>
            <person name="Garcia-Estrada C."/>
            <person name="Fedorova N.D."/>
            <person name="Harris D.M."/>
            <person name="Heijne W.H.M."/>
            <person name="Joardar V.S."/>
            <person name="Kiel J.A.K.W."/>
            <person name="Kovalchuk A."/>
            <person name="Martin J.F."/>
            <person name="Nierman W.C."/>
            <person name="Nijland J.G."/>
            <person name="Pronk J.T."/>
            <person name="Roubos J.A."/>
            <person name="van der Klei I.J."/>
            <person name="van Peij N.N.M.E."/>
            <person name="Veenhuis M."/>
            <person name="von Doehren H."/>
            <person name="Wagner C."/>
            <person name="Wortman J.R."/>
            <person name="Bovenberg R.A.L."/>
        </authorList>
    </citation>
    <scope>NUCLEOTIDE SEQUENCE [LARGE SCALE GENOMIC DNA]</scope>
    <source>
        <strain evidence="2">ATCC 28089 / DSM 1075 / NRRL 1951 / Wisconsin 54-1255</strain>
    </source>
</reference>
<sequence>MAPQIPEEDHCGHYFETFTQEITSDCGCLETPRENVKGNASCIISKFKFAQTPTCLSLGLIMIGIVGARLFVNCMSQDESHYHHLEGENGGLEDAVTVIENIFAADRQSMEECGLQPGEFKILDKAIISQYSDKDEQILRAETVVYCHIEKVSEKFNNSPNAIIEKLFASGWVELEKVDSPLESRCELNREKLGMPETRIASIYKAFILVKCLVEGKHLYYTGGSRADSRFANPQAFGVKPALGFSPSLMYLDKEEKRDPYIQSSGLYCDKSLDFGERVSTPDDFKSFVKWATVPRSKTVVETWNKRESKYKIVEPIDTSDELDDDAGYVFVARKRVDRAPSERR</sequence>
<keyword evidence="2" id="KW-1185">Reference proteome</keyword>
<gene>
    <name evidence="1" type="ORF">Pc13g01150</name>
    <name evidence="1" type="ORF">PCH_Pc13g01150</name>
</gene>
<dbReference type="HOGENOM" id="CLU_804359_0_0_1"/>
<dbReference type="EMBL" id="AM920428">
    <property type="protein sequence ID" value="CAP91184.1"/>
    <property type="molecule type" value="Genomic_DNA"/>
</dbReference>
<dbReference type="VEuPathDB" id="FungiDB:PCH_Pc13g01150"/>
<accession>B6H1M3</accession>
<dbReference type="Proteomes" id="UP000000724">
    <property type="component" value="Contig Pc00c13"/>
</dbReference>
<organism evidence="1 2">
    <name type="scientific">Penicillium rubens (strain ATCC 28089 / DSM 1075 / NRRL 1951 / Wisconsin 54-1255)</name>
    <name type="common">Penicillium chrysogenum</name>
    <dbReference type="NCBI Taxonomy" id="500485"/>
    <lineage>
        <taxon>Eukaryota</taxon>
        <taxon>Fungi</taxon>
        <taxon>Dikarya</taxon>
        <taxon>Ascomycota</taxon>
        <taxon>Pezizomycotina</taxon>
        <taxon>Eurotiomycetes</taxon>
        <taxon>Eurotiomycetidae</taxon>
        <taxon>Eurotiales</taxon>
        <taxon>Aspergillaceae</taxon>
        <taxon>Penicillium</taxon>
        <taxon>Penicillium chrysogenum species complex</taxon>
    </lineage>
</organism>
<dbReference type="KEGG" id="pcs:N7525_002898"/>